<reference evidence="5" key="1">
    <citation type="submission" date="2021-02" db="EMBL/GenBank/DDBJ databases">
        <title>Strain Y2R2, a novel species of the genus Halomonas.</title>
        <authorList>
            <person name="Huang H."/>
        </authorList>
    </citation>
    <scope>NUCLEOTIDE SEQUENCE</scope>
    <source>
        <strain evidence="5">Y2R2</strain>
    </source>
</reference>
<dbReference type="SUPFAM" id="SSF55781">
    <property type="entry name" value="GAF domain-like"/>
    <property type="match status" value="1"/>
</dbReference>
<dbReference type="NCBIfam" id="TIGR00254">
    <property type="entry name" value="GGDEF"/>
    <property type="match status" value="1"/>
</dbReference>
<keyword evidence="6" id="KW-1185">Reference proteome</keyword>
<dbReference type="InterPro" id="IPR003018">
    <property type="entry name" value="GAF"/>
</dbReference>
<proteinExistence type="predicted"/>
<feature type="domain" description="GGDEF" evidence="4">
    <location>
        <begin position="208"/>
        <end position="341"/>
    </location>
</feature>
<dbReference type="Proteomes" id="UP000324285">
    <property type="component" value="Chromosome"/>
</dbReference>
<dbReference type="EMBL" id="CP038437">
    <property type="protein sequence ID" value="QEM82860.2"/>
    <property type="molecule type" value="Genomic_DNA"/>
</dbReference>
<dbReference type="AlphaFoldDB" id="A0A856QSI2"/>
<dbReference type="InterPro" id="IPR050469">
    <property type="entry name" value="Diguanylate_Cyclase"/>
</dbReference>
<dbReference type="PANTHER" id="PTHR45138">
    <property type="entry name" value="REGULATORY COMPONENTS OF SENSORY TRANSDUCTION SYSTEM"/>
    <property type="match status" value="1"/>
</dbReference>
<dbReference type="SUPFAM" id="SSF55073">
    <property type="entry name" value="Nucleotide cyclase"/>
    <property type="match status" value="1"/>
</dbReference>
<dbReference type="GO" id="GO:0052621">
    <property type="term" value="F:diguanylate cyclase activity"/>
    <property type="evidence" value="ECO:0007669"/>
    <property type="project" value="UniProtKB-EC"/>
</dbReference>
<sequence length="342" mass="38321">MPSFEPETNEHQELSIELPVRFVHELSAAVSLFDLLKTVARWSQSVFLAHRASITLVESDTHLKLIAMEGKEAIPMDQLLPIEGTMAGRVFLNRQAEYMADFSMTRDLDCMQLYETGLKCCLDVPLISGNQCFGTMNVAHEDTNAFTLRDRLRMQAMAHWLAACIRIHHQVEEVMALSETDPLTGVFNRRAFSSRFASIAKRWQSEEVSLGVALIDLDHFKVVNDTYGHEAGDKVLVQVGELLAKSCRKTDLIARMGGEEFCVIMVDVNENGIMAMLNRFLDTLSKMSVSFGDTHISVTASVGALLIDGAPRDLDFLIGQADRAMYRAKNAGRNRIEFTHIY</sequence>
<dbReference type="Gene3D" id="3.30.70.270">
    <property type="match status" value="1"/>
</dbReference>
<dbReference type="InterPro" id="IPR000160">
    <property type="entry name" value="GGDEF_dom"/>
</dbReference>
<evidence type="ECO:0000313" key="5">
    <source>
        <dbReference type="EMBL" id="QEM82860.2"/>
    </source>
</evidence>
<dbReference type="KEGG" id="hbh:E4T21_15895"/>
<comment type="catalytic activity">
    <reaction evidence="3">
        <text>2 GTP = 3',3'-c-di-GMP + 2 diphosphate</text>
        <dbReference type="Rhea" id="RHEA:24898"/>
        <dbReference type="ChEBI" id="CHEBI:33019"/>
        <dbReference type="ChEBI" id="CHEBI:37565"/>
        <dbReference type="ChEBI" id="CHEBI:58805"/>
        <dbReference type="EC" id="2.7.7.65"/>
    </reaction>
</comment>
<protein>
    <recommendedName>
        <fullName evidence="2">diguanylate cyclase</fullName>
        <ecNumber evidence="2">2.7.7.65</ecNumber>
    </recommendedName>
</protein>
<name>A0A856QSI2_9GAMM</name>
<dbReference type="RefSeq" id="WP_187775024.1">
    <property type="nucleotide sequence ID" value="NZ_CP038437.2"/>
</dbReference>
<evidence type="ECO:0000256" key="3">
    <source>
        <dbReference type="ARBA" id="ARBA00034247"/>
    </source>
</evidence>
<dbReference type="Gene3D" id="3.30.450.40">
    <property type="match status" value="1"/>
</dbReference>
<organism evidence="5 6">
    <name type="scientific">Halomonas binhaiensis</name>
    <dbReference type="NCBI Taxonomy" id="2562282"/>
    <lineage>
        <taxon>Bacteria</taxon>
        <taxon>Pseudomonadati</taxon>
        <taxon>Pseudomonadota</taxon>
        <taxon>Gammaproteobacteria</taxon>
        <taxon>Oceanospirillales</taxon>
        <taxon>Halomonadaceae</taxon>
        <taxon>Halomonas</taxon>
    </lineage>
</organism>
<comment type="cofactor">
    <cofactor evidence="1">
        <name>Mg(2+)</name>
        <dbReference type="ChEBI" id="CHEBI:18420"/>
    </cofactor>
</comment>
<dbReference type="Pfam" id="PF01590">
    <property type="entry name" value="GAF"/>
    <property type="match status" value="1"/>
</dbReference>
<dbReference type="InterPro" id="IPR029016">
    <property type="entry name" value="GAF-like_dom_sf"/>
</dbReference>
<dbReference type="SMART" id="SM00065">
    <property type="entry name" value="GAF"/>
    <property type="match status" value="1"/>
</dbReference>
<evidence type="ECO:0000256" key="2">
    <source>
        <dbReference type="ARBA" id="ARBA00012528"/>
    </source>
</evidence>
<dbReference type="EC" id="2.7.7.65" evidence="2"/>
<dbReference type="FunFam" id="3.30.70.270:FF:000001">
    <property type="entry name" value="Diguanylate cyclase domain protein"/>
    <property type="match status" value="1"/>
</dbReference>
<accession>A0A856QSI2</accession>
<evidence type="ECO:0000259" key="4">
    <source>
        <dbReference type="PROSITE" id="PS50887"/>
    </source>
</evidence>
<dbReference type="PANTHER" id="PTHR45138:SF9">
    <property type="entry name" value="DIGUANYLATE CYCLASE DGCM-RELATED"/>
    <property type="match status" value="1"/>
</dbReference>
<gene>
    <name evidence="5" type="ORF">E4T21_15895</name>
</gene>
<dbReference type="Pfam" id="PF00990">
    <property type="entry name" value="GGDEF"/>
    <property type="match status" value="1"/>
</dbReference>
<dbReference type="InterPro" id="IPR043128">
    <property type="entry name" value="Rev_trsase/Diguanyl_cyclase"/>
</dbReference>
<evidence type="ECO:0000256" key="1">
    <source>
        <dbReference type="ARBA" id="ARBA00001946"/>
    </source>
</evidence>
<evidence type="ECO:0000313" key="6">
    <source>
        <dbReference type="Proteomes" id="UP000324285"/>
    </source>
</evidence>
<dbReference type="SMART" id="SM00267">
    <property type="entry name" value="GGDEF"/>
    <property type="match status" value="1"/>
</dbReference>
<dbReference type="PROSITE" id="PS50887">
    <property type="entry name" value="GGDEF"/>
    <property type="match status" value="1"/>
</dbReference>
<dbReference type="CDD" id="cd01949">
    <property type="entry name" value="GGDEF"/>
    <property type="match status" value="1"/>
</dbReference>
<dbReference type="InterPro" id="IPR029787">
    <property type="entry name" value="Nucleotide_cyclase"/>
</dbReference>